<protein>
    <submittedName>
        <fullName evidence="3">Glycosyl transferases group 1 family protein</fullName>
    </submittedName>
</protein>
<dbReference type="EMBL" id="AYZB01000058">
    <property type="protein sequence ID" value="KRM20961.1"/>
    <property type="molecule type" value="Genomic_DNA"/>
</dbReference>
<dbReference type="Gene3D" id="3.40.50.2000">
    <property type="entry name" value="Glycogen Phosphorylase B"/>
    <property type="match status" value="2"/>
</dbReference>
<dbReference type="InterPro" id="IPR001296">
    <property type="entry name" value="Glyco_trans_1"/>
</dbReference>
<dbReference type="SUPFAM" id="SSF53756">
    <property type="entry name" value="UDP-Glycosyltransferase/glycogen phosphorylase"/>
    <property type="match status" value="1"/>
</dbReference>
<gene>
    <name evidence="3" type="ORF">FC90_GL001493</name>
</gene>
<proteinExistence type="predicted"/>
<accession>A0AA89I3J1</accession>
<dbReference type="PANTHER" id="PTHR46401:SF2">
    <property type="entry name" value="GLYCOSYLTRANSFERASE WBBK-RELATED"/>
    <property type="match status" value="1"/>
</dbReference>
<evidence type="ECO:0000256" key="1">
    <source>
        <dbReference type="ARBA" id="ARBA00022679"/>
    </source>
</evidence>
<evidence type="ECO:0000259" key="2">
    <source>
        <dbReference type="Pfam" id="PF00534"/>
    </source>
</evidence>
<reference evidence="3 4" key="1">
    <citation type="journal article" date="2015" name="Genome Announc.">
        <title>Expanding the biotechnology potential of lactobacilli through comparative genomics of 213 strains and associated genera.</title>
        <authorList>
            <person name="Sun Z."/>
            <person name="Harris H.M."/>
            <person name="McCann A."/>
            <person name="Guo C."/>
            <person name="Argimon S."/>
            <person name="Zhang W."/>
            <person name="Yang X."/>
            <person name="Jeffery I.B."/>
            <person name="Cooney J.C."/>
            <person name="Kagawa T.F."/>
            <person name="Liu W."/>
            <person name="Song Y."/>
            <person name="Salvetti E."/>
            <person name="Wrobel A."/>
            <person name="Rasinkangas P."/>
            <person name="Parkhill J."/>
            <person name="Rea M.C."/>
            <person name="O'Sullivan O."/>
            <person name="Ritari J."/>
            <person name="Douillard F.P."/>
            <person name="Paul Ross R."/>
            <person name="Yang R."/>
            <person name="Briner A.E."/>
            <person name="Felis G.E."/>
            <person name="de Vos W.M."/>
            <person name="Barrangou R."/>
            <person name="Klaenhammer T.R."/>
            <person name="Caufield P.W."/>
            <person name="Cui Y."/>
            <person name="Zhang H."/>
            <person name="O'Toole P.W."/>
        </authorList>
    </citation>
    <scope>NUCLEOTIDE SEQUENCE [LARGE SCALE GENOMIC DNA]</scope>
    <source>
        <strain evidence="3 4">DSM 20719</strain>
    </source>
</reference>
<dbReference type="Proteomes" id="UP000050823">
    <property type="component" value="Unassembled WGS sequence"/>
</dbReference>
<dbReference type="RefSeq" id="WP_057908559.1">
    <property type="nucleotide sequence ID" value="NZ_AYZB01000058.1"/>
</dbReference>
<feature type="domain" description="Glycosyl transferase family 1" evidence="2">
    <location>
        <begin position="205"/>
        <end position="355"/>
    </location>
</feature>
<dbReference type="AlphaFoldDB" id="A0AA89I3J1"/>
<comment type="caution">
    <text evidence="3">The sequence shown here is derived from an EMBL/GenBank/DDBJ whole genome shotgun (WGS) entry which is preliminary data.</text>
</comment>
<name>A0AA89I3J1_9LACO</name>
<keyword evidence="1 3" id="KW-0808">Transferase</keyword>
<dbReference type="PANTHER" id="PTHR46401">
    <property type="entry name" value="GLYCOSYLTRANSFERASE WBBK-RELATED"/>
    <property type="match status" value="1"/>
</dbReference>
<evidence type="ECO:0000313" key="4">
    <source>
        <dbReference type="Proteomes" id="UP000050823"/>
    </source>
</evidence>
<dbReference type="GO" id="GO:0009103">
    <property type="term" value="P:lipopolysaccharide biosynthetic process"/>
    <property type="evidence" value="ECO:0007669"/>
    <property type="project" value="TreeGrafter"/>
</dbReference>
<dbReference type="CDD" id="cd03801">
    <property type="entry name" value="GT4_PimA-like"/>
    <property type="match status" value="1"/>
</dbReference>
<organism evidence="3 4">
    <name type="scientific">Latilactobacillus graminis DSM 20719</name>
    <dbReference type="NCBI Taxonomy" id="1423752"/>
    <lineage>
        <taxon>Bacteria</taxon>
        <taxon>Bacillati</taxon>
        <taxon>Bacillota</taxon>
        <taxon>Bacilli</taxon>
        <taxon>Lactobacillales</taxon>
        <taxon>Lactobacillaceae</taxon>
        <taxon>Latilactobacillus</taxon>
    </lineage>
</organism>
<dbReference type="GO" id="GO:0016757">
    <property type="term" value="F:glycosyltransferase activity"/>
    <property type="evidence" value="ECO:0007669"/>
    <property type="project" value="InterPro"/>
</dbReference>
<sequence>MIKLLFLGTKSTDDQLAWSGTMYQMTQAIKNDDRYSVSALKVPGVSNLDKIRNKWLAVQRKIFSPSKPYISNIDIRQARLNGERLTKLLAKETQKNPVDIIFAPAMSTYMMGLKTDIPIIYLSDATFATMNNYYWFGLSKKDVENGNRVEQAAQAIATACVFSSSWAADSARNDYQTSENKVNVLPFGANLQITESVEPKQIDLTKTIKVLLVGTDYHRKGVDIAEQVIQRLNEKTNIHYELIVVGVTRPDTKFTHFVGLLDKGKQADYDELIQYYQESSLFLLPTKAEAAGIVFAEASMFGLPTLTFDTGGIGEYILNDINGYRIPLDSQNIIASFADKIDEVITDEELYNRLSVGALEQYRKRLNWNQWLTDFNKIVDHVLTKESDK</sequence>
<dbReference type="Pfam" id="PF00534">
    <property type="entry name" value="Glycos_transf_1"/>
    <property type="match status" value="1"/>
</dbReference>
<evidence type="ECO:0000313" key="3">
    <source>
        <dbReference type="EMBL" id="KRM20961.1"/>
    </source>
</evidence>